<dbReference type="InterPro" id="IPR020449">
    <property type="entry name" value="Tscrpt_reg_AraC-type_HTH"/>
</dbReference>
<keyword evidence="1" id="KW-0805">Transcription regulation</keyword>
<dbReference type="InterPro" id="IPR003313">
    <property type="entry name" value="AraC-bd"/>
</dbReference>
<evidence type="ECO:0000256" key="2">
    <source>
        <dbReference type="ARBA" id="ARBA00023125"/>
    </source>
</evidence>
<dbReference type="InterPro" id="IPR050204">
    <property type="entry name" value="AraC_XylS_family_regulators"/>
</dbReference>
<evidence type="ECO:0000313" key="6">
    <source>
        <dbReference type="EMBL" id="PVY38250.1"/>
    </source>
</evidence>
<reference evidence="6 7" key="1">
    <citation type="submission" date="2018-04" db="EMBL/GenBank/DDBJ databases">
        <title>Genomic Encyclopedia of Type Strains, Phase IV (KMG-IV): sequencing the most valuable type-strain genomes for metagenomic binning, comparative biology and taxonomic classification.</title>
        <authorList>
            <person name="Goeker M."/>
        </authorList>
    </citation>
    <scope>NUCLEOTIDE SEQUENCE [LARGE SCALE GENOMIC DNA]</scope>
    <source>
        <strain evidence="6 7">DSM 14823</strain>
    </source>
</reference>
<name>A0A2U1AP95_9BACT</name>
<keyword evidence="4" id="KW-0804">Transcription</keyword>
<dbReference type="Pfam" id="PF02311">
    <property type="entry name" value="AraC_binding"/>
    <property type="match status" value="1"/>
</dbReference>
<dbReference type="InterPro" id="IPR018062">
    <property type="entry name" value="HTH_AraC-typ_CS"/>
</dbReference>
<dbReference type="GO" id="GO:0003700">
    <property type="term" value="F:DNA-binding transcription factor activity"/>
    <property type="evidence" value="ECO:0007669"/>
    <property type="project" value="InterPro"/>
</dbReference>
<accession>A0A2U1AP95</accession>
<dbReference type="OrthoDB" id="9813413at2"/>
<dbReference type="PANTHER" id="PTHR46796">
    <property type="entry name" value="HTH-TYPE TRANSCRIPTIONAL ACTIVATOR RHAS-RELATED"/>
    <property type="match status" value="1"/>
</dbReference>
<dbReference type="PROSITE" id="PS00041">
    <property type="entry name" value="HTH_ARAC_FAMILY_1"/>
    <property type="match status" value="1"/>
</dbReference>
<dbReference type="SMART" id="SM00342">
    <property type="entry name" value="HTH_ARAC"/>
    <property type="match status" value="1"/>
</dbReference>
<keyword evidence="7" id="KW-1185">Reference proteome</keyword>
<sequence>MFRNSVASFRKKRKMELYRPYSTGTIHAPVRVRSTGHYTVPKGWSDPPLVKPILELYWCVSGCGRFGSGASGWLLNENQVCFYFPGDRHEITAESASFDYWWLTIDGPNVPFLIDSFRLERPSRPVAPCPEELFLKLAREIRDLGRDGEYRAGATAYEILTRAMLPPSGEESGLILRFKQLVEERYDDPALSVRSLSAALGVHRSTLTRLVTRHCGMPPQEYLTGFRLQIAMQMLHESAVSVKEIAEATGFSDQNYFGKVFLKRLGKTPTQMRRL</sequence>
<evidence type="ECO:0000313" key="7">
    <source>
        <dbReference type="Proteomes" id="UP000245959"/>
    </source>
</evidence>
<protein>
    <submittedName>
        <fullName evidence="6">AraC-like DNA-binding protein</fullName>
    </submittedName>
</protein>
<dbReference type="InterPro" id="IPR009057">
    <property type="entry name" value="Homeodomain-like_sf"/>
</dbReference>
<dbReference type="PROSITE" id="PS01124">
    <property type="entry name" value="HTH_ARAC_FAMILY_2"/>
    <property type="match status" value="1"/>
</dbReference>
<comment type="caution">
    <text evidence="6">The sequence shown here is derived from an EMBL/GenBank/DDBJ whole genome shotgun (WGS) entry which is preliminary data.</text>
</comment>
<dbReference type="Pfam" id="PF12833">
    <property type="entry name" value="HTH_18"/>
    <property type="match status" value="1"/>
</dbReference>
<dbReference type="AlphaFoldDB" id="A0A2U1AP95"/>
<dbReference type="InterPro" id="IPR018060">
    <property type="entry name" value="HTH_AraC"/>
</dbReference>
<evidence type="ECO:0000256" key="1">
    <source>
        <dbReference type="ARBA" id="ARBA00023015"/>
    </source>
</evidence>
<dbReference type="Proteomes" id="UP000245959">
    <property type="component" value="Unassembled WGS sequence"/>
</dbReference>
<dbReference type="PRINTS" id="PR00032">
    <property type="entry name" value="HTHARAC"/>
</dbReference>
<evidence type="ECO:0000256" key="4">
    <source>
        <dbReference type="ARBA" id="ARBA00023163"/>
    </source>
</evidence>
<dbReference type="Gene3D" id="1.10.10.60">
    <property type="entry name" value="Homeodomain-like"/>
    <property type="match status" value="1"/>
</dbReference>
<keyword evidence="3" id="KW-0010">Activator</keyword>
<organism evidence="6 7">
    <name type="scientific">Victivallis vadensis</name>
    <dbReference type="NCBI Taxonomy" id="172901"/>
    <lineage>
        <taxon>Bacteria</taxon>
        <taxon>Pseudomonadati</taxon>
        <taxon>Lentisphaerota</taxon>
        <taxon>Lentisphaeria</taxon>
        <taxon>Victivallales</taxon>
        <taxon>Victivallaceae</taxon>
        <taxon>Victivallis</taxon>
    </lineage>
</organism>
<dbReference type="EMBL" id="QEKH01000027">
    <property type="protein sequence ID" value="PVY38250.1"/>
    <property type="molecule type" value="Genomic_DNA"/>
</dbReference>
<keyword evidence="2 6" id="KW-0238">DNA-binding</keyword>
<feature type="domain" description="HTH araC/xylS-type" evidence="5">
    <location>
        <begin position="176"/>
        <end position="275"/>
    </location>
</feature>
<dbReference type="GO" id="GO:0043565">
    <property type="term" value="F:sequence-specific DNA binding"/>
    <property type="evidence" value="ECO:0007669"/>
    <property type="project" value="InterPro"/>
</dbReference>
<dbReference type="SUPFAM" id="SSF46689">
    <property type="entry name" value="Homeodomain-like"/>
    <property type="match status" value="1"/>
</dbReference>
<dbReference type="SUPFAM" id="SSF51215">
    <property type="entry name" value="Regulatory protein AraC"/>
    <property type="match status" value="1"/>
</dbReference>
<evidence type="ECO:0000256" key="3">
    <source>
        <dbReference type="ARBA" id="ARBA00023159"/>
    </source>
</evidence>
<proteinExistence type="predicted"/>
<gene>
    <name evidence="6" type="ORF">C8D82_12712</name>
</gene>
<evidence type="ECO:0000259" key="5">
    <source>
        <dbReference type="PROSITE" id="PS01124"/>
    </source>
</evidence>
<dbReference type="InterPro" id="IPR037923">
    <property type="entry name" value="HTH-like"/>
</dbReference>